<sequence>MKKFTLLLIFAALISCSNDDKDVSSKNNLNGRWNWLLTSGGFGGGSLTPEKLNQTMIIEFSGTSLKTYINGNLSKTQKISIQTKPSVFGGKRKVIVIDKGNSDTAEAFIDQSFEIIGKKLYLRQECVDCSTSEYERIK</sequence>
<name>A0ABU9IQ03_9FLAO</name>
<protein>
    <recommendedName>
        <fullName evidence="3">Lipocalin-like domain-containing protein</fullName>
    </recommendedName>
</protein>
<dbReference type="RefSeq" id="WP_341691927.1">
    <property type="nucleotide sequence ID" value="NZ_JBBYHS010000009.1"/>
</dbReference>
<dbReference type="EMBL" id="JBBYHS010000009">
    <property type="protein sequence ID" value="MEL1253988.1"/>
    <property type="molecule type" value="Genomic_DNA"/>
</dbReference>
<dbReference type="Proteomes" id="UP001485226">
    <property type="component" value="Unassembled WGS sequence"/>
</dbReference>
<evidence type="ECO:0008006" key="3">
    <source>
        <dbReference type="Google" id="ProtNLM"/>
    </source>
</evidence>
<dbReference type="PROSITE" id="PS51257">
    <property type="entry name" value="PROKAR_LIPOPROTEIN"/>
    <property type="match status" value="1"/>
</dbReference>
<organism evidence="1 2">
    <name type="scientific">Flavobacterium calami</name>
    <dbReference type="NCBI Taxonomy" id="3139144"/>
    <lineage>
        <taxon>Bacteria</taxon>
        <taxon>Pseudomonadati</taxon>
        <taxon>Bacteroidota</taxon>
        <taxon>Flavobacteriia</taxon>
        <taxon>Flavobacteriales</taxon>
        <taxon>Flavobacteriaceae</taxon>
        <taxon>Flavobacterium</taxon>
    </lineage>
</organism>
<evidence type="ECO:0000313" key="2">
    <source>
        <dbReference type="Proteomes" id="UP001485226"/>
    </source>
</evidence>
<proteinExistence type="predicted"/>
<gene>
    <name evidence="1" type="ORF">AAEO57_09385</name>
</gene>
<evidence type="ECO:0000313" key="1">
    <source>
        <dbReference type="EMBL" id="MEL1253988.1"/>
    </source>
</evidence>
<keyword evidence="2" id="KW-1185">Reference proteome</keyword>
<reference evidence="1 2" key="1">
    <citation type="submission" date="2024-04" db="EMBL/GenBank/DDBJ databases">
        <title>Flavobacterium sp. DGU38 16S ribosomal RNA gene Genome sequencing and assembly.</title>
        <authorList>
            <person name="Park S."/>
        </authorList>
    </citation>
    <scope>NUCLEOTIDE SEQUENCE [LARGE SCALE GENOMIC DNA]</scope>
    <source>
        <strain evidence="1 2">DGU38</strain>
    </source>
</reference>
<comment type="caution">
    <text evidence="1">The sequence shown here is derived from an EMBL/GenBank/DDBJ whole genome shotgun (WGS) entry which is preliminary data.</text>
</comment>
<accession>A0ABU9IQ03</accession>